<evidence type="ECO:0000256" key="2">
    <source>
        <dbReference type="ARBA" id="ARBA00008676"/>
    </source>
</evidence>
<feature type="binding site" evidence="7 9">
    <location>
        <position position="129"/>
    </location>
    <ligand>
        <name>3-methyl-2-oxobutanoate</name>
        <dbReference type="ChEBI" id="CHEBI:11851"/>
    </ligand>
</feature>
<comment type="function">
    <text evidence="6 7">Catalyzes the reversible reaction in which hydroxymethyl group from 5,10-methylenetetrahydrofolate is transferred onto alpha-ketoisovalerate to form ketopantoate.</text>
</comment>
<evidence type="ECO:0000256" key="3">
    <source>
        <dbReference type="ARBA" id="ARBA00011424"/>
    </source>
</evidence>
<dbReference type="NCBIfam" id="TIGR00222">
    <property type="entry name" value="panB"/>
    <property type="match status" value="1"/>
</dbReference>
<dbReference type="SUPFAM" id="SSF51621">
    <property type="entry name" value="Phosphoenolpyruvate/pyruvate domain"/>
    <property type="match status" value="1"/>
</dbReference>
<comment type="caution">
    <text evidence="11">The sequence shown here is derived from an EMBL/GenBank/DDBJ whole genome shotgun (WGS) entry which is preliminary data.</text>
</comment>
<comment type="subcellular location">
    <subcellularLocation>
        <location evidence="7">Cytoplasm</location>
    </subcellularLocation>
</comment>
<feature type="active site" description="Proton acceptor" evidence="7 8">
    <location>
        <position position="198"/>
    </location>
</feature>
<accession>A0A8J6NJG2</accession>
<dbReference type="Pfam" id="PF02548">
    <property type="entry name" value="Pantoate_transf"/>
    <property type="match status" value="1"/>
</dbReference>
<dbReference type="PIRSF" id="PIRSF000388">
    <property type="entry name" value="Pantoate_hydroxy_MeTrfase"/>
    <property type="match status" value="1"/>
</dbReference>
<proteinExistence type="inferred from homology"/>
<comment type="catalytic activity">
    <reaction evidence="7">
        <text>(6R)-5,10-methylene-5,6,7,8-tetrahydrofolate + 3-methyl-2-oxobutanoate + H2O = 2-dehydropantoate + (6S)-5,6,7,8-tetrahydrofolate</text>
        <dbReference type="Rhea" id="RHEA:11824"/>
        <dbReference type="ChEBI" id="CHEBI:11561"/>
        <dbReference type="ChEBI" id="CHEBI:11851"/>
        <dbReference type="ChEBI" id="CHEBI:15377"/>
        <dbReference type="ChEBI" id="CHEBI:15636"/>
        <dbReference type="ChEBI" id="CHEBI:57453"/>
        <dbReference type="EC" id="2.1.2.11"/>
    </reaction>
</comment>
<dbReference type="Proteomes" id="UP000614469">
    <property type="component" value="Unassembled WGS sequence"/>
</dbReference>
<evidence type="ECO:0000256" key="9">
    <source>
        <dbReference type="PIRSR" id="PIRSR000388-2"/>
    </source>
</evidence>
<evidence type="ECO:0000256" key="8">
    <source>
        <dbReference type="PIRSR" id="PIRSR000388-1"/>
    </source>
</evidence>
<dbReference type="CDD" id="cd06557">
    <property type="entry name" value="KPHMT-like"/>
    <property type="match status" value="1"/>
</dbReference>
<dbReference type="PANTHER" id="PTHR20881:SF0">
    <property type="entry name" value="3-METHYL-2-OXOBUTANOATE HYDROXYMETHYLTRANSFERASE"/>
    <property type="match status" value="1"/>
</dbReference>
<comment type="subunit">
    <text evidence="3 7">Homodecamer; pentamer of dimers.</text>
</comment>
<evidence type="ECO:0000313" key="11">
    <source>
        <dbReference type="EMBL" id="MBC8334015.1"/>
    </source>
</evidence>
<dbReference type="Gene3D" id="3.20.20.60">
    <property type="entry name" value="Phosphoenolpyruvate-binding domains"/>
    <property type="match status" value="1"/>
</dbReference>
<dbReference type="FunFam" id="3.20.20.60:FF:000003">
    <property type="entry name" value="3-methyl-2-oxobutanoate hydroxymethyltransferase"/>
    <property type="match status" value="1"/>
</dbReference>
<feature type="binding site" evidence="7 10">
    <location>
        <position position="131"/>
    </location>
    <ligand>
        <name>Mg(2+)</name>
        <dbReference type="ChEBI" id="CHEBI:18420"/>
    </ligand>
</feature>
<dbReference type="UniPathway" id="UPA00028">
    <property type="reaction ID" value="UER00003"/>
</dbReference>
<evidence type="ECO:0000256" key="6">
    <source>
        <dbReference type="ARBA" id="ARBA00056497"/>
    </source>
</evidence>
<keyword evidence="4 7" id="KW-0566">Pantothenate biosynthesis</keyword>
<evidence type="ECO:0000256" key="5">
    <source>
        <dbReference type="ARBA" id="ARBA00022679"/>
    </source>
</evidence>
<dbReference type="NCBIfam" id="NF001452">
    <property type="entry name" value="PRK00311.1"/>
    <property type="match status" value="1"/>
</dbReference>
<dbReference type="GO" id="GO:0000287">
    <property type="term" value="F:magnesium ion binding"/>
    <property type="evidence" value="ECO:0007669"/>
    <property type="project" value="TreeGrafter"/>
</dbReference>
<dbReference type="AlphaFoldDB" id="A0A8J6NJG2"/>
<name>A0A8J6NJG2_9CHLR</name>
<keyword evidence="7" id="KW-0963">Cytoplasm</keyword>
<dbReference type="PANTHER" id="PTHR20881">
    <property type="entry name" value="3-METHYL-2-OXOBUTANOATE HYDROXYMETHYLTRANSFERASE"/>
    <property type="match status" value="1"/>
</dbReference>
<reference evidence="11 12" key="1">
    <citation type="submission" date="2020-08" db="EMBL/GenBank/DDBJ databases">
        <title>Bridging the membrane lipid divide: bacteria of the FCB group superphylum have the potential to synthesize archaeal ether lipids.</title>
        <authorList>
            <person name="Villanueva L."/>
            <person name="Von Meijenfeldt F.A.B."/>
            <person name="Westbye A.B."/>
            <person name="Yadav S."/>
            <person name="Hopmans E.C."/>
            <person name="Dutilh B.E."/>
            <person name="Sinninghe Damste J.S."/>
        </authorList>
    </citation>
    <scope>NUCLEOTIDE SEQUENCE [LARGE SCALE GENOMIC DNA]</scope>
    <source>
        <strain evidence="11">NIOZ-UU36</strain>
    </source>
</reference>
<feature type="binding site" evidence="7 10">
    <location>
        <position position="60"/>
    </location>
    <ligand>
        <name>Mg(2+)</name>
        <dbReference type="ChEBI" id="CHEBI:18420"/>
    </ligand>
</feature>
<dbReference type="GO" id="GO:0005737">
    <property type="term" value="C:cytoplasm"/>
    <property type="evidence" value="ECO:0007669"/>
    <property type="project" value="UniProtKB-SubCell"/>
</dbReference>
<comment type="pathway">
    <text evidence="1 7">Cofactor biosynthesis; (R)-pantothenate biosynthesis; (R)-pantoate from 3-methyl-2-oxobutanoate: step 1/2.</text>
</comment>
<comment type="cofactor">
    <cofactor evidence="7 10">
        <name>Mg(2+)</name>
        <dbReference type="ChEBI" id="CHEBI:18420"/>
    </cofactor>
    <text evidence="7 10">Binds 1 Mg(2+) ion per subunit.</text>
</comment>
<keyword evidence="7 10" id="KW-0460">Magnesium</keyword>
<feature type="binding site" evidence="7 9">
    <location>
        <position position="99"/>
    </location>
    <ligand>
        <name>3-methyl-2-oxobutanoate</name>
        <dbReference type="ChEBI" id="CHEBI:11851"/>
    </ligand>
</feature>
<organism evidence="11 12">
    <name type="scientific">Candidatus Desulfolinea nitratireducens</name>
    <dbReference type="NCBI Taxonomy" id="2841698"/>
    <lineage>
        <taxon>Bacteria</taxon>
        <taxon>Bacillati</taxon>
        <taxon>Chloroflexota</taxon>
        <taxon>Anaerolineae</taxon>
        <taxon>Anaerolineales</taxon>
        <taxon>Anaerolineales incertae sedis</taxon>
        <taxon>Candidatus Desulfolinea</taxon>
    </lineage>
</organism>
<evidence type="ECO:0000256" key="10">
    <source>
        <dbReference type="PIRSR" id="PIRSR000388-3"/>
    </source>
</evidence>
<protein>
    <recommendedName>
        <fullName evidence="7">3-methyl-2-oxobutanoate hydroxymethyltransferase</fullName>
        <ecNumber evidence="7">2.1.2.11</ecNumber>
    </recommendedName>
    <alternativeName>
        <fullName evidence="7">Ketopantoate hydroxymethyltransferase</fullName>
        <shortName evidence="7">KPHMT</shortName>
    </alternativeName>
</protein>
<feature type="binding site" evidence="7 10">
    <location>
        <position position="99"/>
    </location>
    <ligand>
        <name>Mg(2+)</name>
        <dbReference type="ChEBI" id="CHEBI:18420"/>
    </ligand>
</feature>
<dbReference type="EMBL" id="JACNJN010000037">
    <property type="protein sequence ID" value="MBC8334015.1"/>
    <property type="molecule type" value="Genomic_DNA"/>
</dbReference>
<dbReference type="EC" id="2.1.2.11" evidence="7"/>
<evidence type="ECO:0000313" key="12">
    <source>
        <dbReference type="Proteomes" id="UP000614469"/>
    </source>
</evidence>
<evidence type="ECO:0000256" key="1">
    <source>
        <dbReference type="ARBA" id="ARBA00005033"/>
    </source>
</evidence>
<keyword evidence="7 10" id="KW-0479">Metal-binding</keyword>
<sequence length="298" mass="32495">MSTISTLQASLLRSQQLKVTTRTFHQKKKDRQPISMLTAYDYPTALSMDRAGVDSILVGDSLGMVVLGYENTLPVTMEDMLHHCKAVARGAKSALLIGDMPFMSYQVSTQEAVRNAGRFLQEGGMDAVKLEGARDRLDAIRSIVGAGIPVMGHLGLTPQSVHQLGGFRAQGKSASAAKNLLDEAYQLQEAGCFSLVLESVPAKLAEYISQELVIPTIGIGAGVGCDGQVLVTHDLLGLFDRFTPRFVKKYADLYGELDRAFSEYIDEVESHTFPAEEHSVTMNDSEWEAFLSSVNSEQ</sequence>
<dbReference type="InterPro" id="IPR040442">
    <property type="entry name" value="Pyrv_kinase-like_dom_sf"/>
</dbReference>
<keyword evidence="5 7" id="KW-0808">Transferase</keyword>
<comment type="similarity">
    <text evidence="2 7">Belongs to the PanB family.</text>
</comment>
<dbReference type="HAMAP" id="MF_00156">
    <property type="entry name" value="PanB"/>
    <property type="match status" value="1"/>
</dbReference>
<evidence type="ECO:0000256" key="4">
    <source>
        <dbReference type="ARBA" id="ARBA00022655"/>
    </source>
</evidence>
<dbReference type="GO" id="GO:0015940">
    <property type="term" value="P:pantothenate biosynthetic process"/>
    <property type="evidence" value="ECO:0007669"/>
    <property type="project" value="UniProtKB-UniRule"/>
</dbReference>
<dbReference type="InterPro" id="IPR003700">
    <property type="entry name" value="Pantoate_hydroxy_MeTrfase"/>
</dbReference>
<dbReference type="InterPro" id="IPR015813">
    <property type="entry name" value="Pyrv/PenolPyrv_kinase-like_dom"/>
</dbReference>
<dbReference type="GO" id="GO:0003864">
    <property type="term" value="F:3-methyl-2-oxobutanoate hydroxymethyltransferase activity"/>
    <property type="evidence" value="ECO:0007669"/>
    <property type="project" value="UniProtKB-UniRule"/>
</dbReference>
<feature type="binding site" evidence="7 9">
    <location>
        <begin position="60"/>
        <end position="61"/>
    </location>
    <ligand>
        <name>3-methyl-2-oxobutanoate</name>
        <dbReference type="ChEBI" id="CHEBI:11851"/>
    </ligand>
</feature>
<gene>
    <name evidence="7 11" type="primary">panB</name>
    <name evidence="11" type="ORF">H8E29_02015</name>
</gene>
<evidence type="ECO:0000256" key="7">
    <source>
        <dbReference type="HAMAP-Rule" id="MF_00156"/>
    </source>
</evidence>